<organism evidence="1 2">
    <name type="scientific">Smallanthus sonchifolius</name>
    <dbReference type="NCBI Taxonomy" id="185202"/>
    <lineage>
        <taxon>Eukaryota</taxon>
        <taxon>Viridiplantae</taxon>
        <taxon>Streptophyta</taxon>
        <taxon>Embryophyta</taxon>
        <taxon>Tracheophyta</taxon>
        <taxon>Spermatophyta</taxon>
        <taxon>Magnoliopsida</taxon>
        <taxon>eudicotyledons</taxon>
        <taxon>Gunneridae</taxon>
        <taxon>Pentapetalae</taxon>
        <taxon>asterids</taxon>
        <taxon>campanulids</taxon>
        <taxon>Asterales</taxon>
        <taxon>Asteraceae</taxon>
        <taxon>Asteroideae</taxon>
        <taxon>Heliantheae alliance</taxon>
        <taxon>Millerieae</taxon>
        <taxon>Smallanthus</taxon>
    </lineage>
</organism>
<comment type="caution">
    <text evidence="1">The sequence shown here is derived from an EMBL/GenBank/DDBJ whole genome shotgun (WGS) entry which is preliminary data.</text>
</comment>
<dbReference type="Proteomes" id="UP001056120">
    <property type="component" value="Linkage Group LG08"/>
</dbReference>
<evidence type="ECO:0000313" key="1">
    <source>
        <dbReference type="EMBL" id="KAI3807264.1"/>
    </source>
</evidence>
<evidence type="ECO:0000313" key="2">
    <source>
        <dbReference type="Proteomes" id="UP001056120"/>
    </source>
</evidence>
<dbReference type="EMBL" id="CM042025">
    <property type="protein sequence ID" value="KAI3807264.1"/>
    <property type="molecule type" value="Genomic_DNA"/>
</dbReference>
<accession>A0ACB9IG90</accession>
<reference evidence="2" key="1">
    <citation type="journal article" date="2022" name="Mol. Ecol. Resour.">
        <title>The genomes of chicory, endive, great burdock and yacon provide insights into Asteraceae palaeo-polyploidization history and plant inulin production.</title>
        <authorList>
            <person name="Fan W."/>
            <person name="Wang S."/>
            <person name="Wang H."/>
            <person name="Wang A."/>
            <person name="Jiang F."/>
            <person name="Liu H."/>
            <person name="Zhao H."/>
            <person name="Xu D."/>
            <person name="Zhang Y."/>
        </authorList>
    </citation>
    <scope>NUCLEOTIDE SEQUENCE [LARGE SCALE GENOMIC DNA]</scope>
    <source>
        <strain evidence="2">cv. Yunnan</strain>
    </source>
</reference>
<protein>
    <submittedName>
        <fullName evidence="1">Uncharacterized protein</fullName>
    </submittedName>
</protein>
<gene>
    <name evidence="1" type="ORF">L1987_23189</name>
</gene>
<reference evidence="1 2" key="2">
    <citation type="journal article" date="2022" name="Mol. Ecol. Resour.">
        <title>The genomes of chicory, endive, great burdock and yacon provide insights into Asteraceae paleo-polyploidization history and plant inulin production.</title>
        <authorList>
            <person name="Fan W."/>
            <person name="Wang S."/>
            <person name="Wang H."/>
            <person name="Wang A."/>
            <person name="Jiang F."/>
            <person name="Liu H."/>
            <person name="Zhao H."/>
            <person name="Xu D."/>
            <person name="Zhang Y."/>
        </authorList>
    </citation>
    <scope>NUCLEOTIDE SEQUENCE [LARGE SCALE GENOMIC DNA]</scope>
    <source>
        <strain evidence="2">cv. Yunnan</strain>
        <tissue evidence="1">Leaves</tissue>
    </source>
</reference>
<name>A0ACB9IG90_9ASTR</name>
<sequence>MSSRKSGWDDLSLQLASAVVGIANRERFNFSRMCFKFKVSSTILKRLGQKSFWYIHGFDNTFFMRSLPNLPEQDDVYLNPKVLINMRKNNSRSTFSRNVIALFENMLGFSNGASSSSSSSSSEFDNDSPNGDDRNDEATGDDNVVFKHNDLKTSQGSSPSPTPIQERVHSPRQYEDMPP</sequence>
<proteinExistence type="predicted"/>
<keyword evidence="2" id="KW-1185">Reference proteome</keyword>